<proteinExistence type="predicted"/>
<organism evidence="1 2">
    <name type="scientific">Portunus trituberculatus</name>
    <name type="common">Swimming crab</name>
    <name type="synonym">Neptunus trituberculatus</name>
    <dbReference type="NCBI Taxonomy" id="210409"/>
    <lineage>
        <taxon>Eukaryota</taxon>
        <taxon>Metazoa</taxon>
        <taxon>Ecdysozoa</taxon>
        <taxon>Arthropoda</taxon>
        <taxon>Crustacea</taxon>
        <taxon>Multicrustacea</taxon>
        <taxon>Malacostraca</taxon>
        <taxon>Eumalacostraca</taxon>
        <taxon>Eucarida</taxon>
        <taxon>Decapoda</taxon>
        <taxon>Pleocyemata</taxon>
        <taxon>Brachyura</taxon>
        <taxon>Eubrachyura</taxon>
        <taxon>Portunoidea</taxon>
        <taxon>Portunidae</taxon>
        <taxon>Portuninae</taxon>
        <taxon>Portunus</taxon>
    </lineage>
</organism>
<reference evidence="1 2" key="1">
    <citation type="submission" date="2019-05" db="EMBL/GenBank/DDBJ databases">
        <title>Another draft genome of Portunus trituberculatus and its Hox gene families provides insights of decapod evolution.</title>
        <authorList>
            <person name="Jeong J.-H."/>
            <person name="Song I."/>
            <person name="Kim S."/>
            <person name="Choi T."/>
            <person name="Kim D."/>
            <person name="Ryu S."/>
            <person name="Kim W."/>
        </authorList>
    </citation>
    <scope>NUCLEOTIDE SEQUENCE [LARGE SCALE GENOMIC DNA]</scope>
    <source>
        <tissue evidence="1">Muscle</tissue>
    </source>
</reference>
<sequence>MIEGIVACAPPNLTMLADHLAATPSSCSGLNSGALIPVLTAMFSTYHAEPMPAKSLTVLPSAAAAMVLMPRPVPIVRSM</sequence>
<dbReference type="AlphaFoldDB" id="A0A5B7D8D3"/>
<gene>
    <name evidence="1" type="ORF">E2C01_010324</name>
</gene>
<evidence type="ECO:0000313" key="2">
    <source>
        <dbReference type="Proteomes" id="UP000324222"/>
    </source>
</evidence>
<evidence type="ECO:0000313" key="1">
    <source>
        <dbReference type="EMBL" id="MPC17466.1"/>
    </source>
</evidence>
<protein>
    <submittedName>
        <fullName evidence="1">Uncharacterized protein</fullName>
    </submittedName>
</protein>
<comment type="caution">
    <text evidence="1">The sequence shown here is derived from an EMBL/GenBank/DDBJ whole genome shotgun (WGS) entry which is preliminary data.</text>
</comment>
<dbReference type="Proteomes" id="UP000324222">
    <property type="component" value="Unassembled WGS sequence"/>
</dbReference>
<keyword evidence="2" id="KW-1185">Reference proteome</keyword>
<dbReference type="EMBL" id="VSRR010000591">
    <property type="protein sequence ID" value="MPC17466.1"/>
    <property type="molecule type" value="Genomic_DNA"/>
</dbReference>
<name>A0A5B7D8D3_PORTR</name>
<accession>A0A5B7D8D3</accession>